<dbReference type="NCBIfam" id="TIGR01494">
    <property type="entry name" value="ATPase_P-type"/>
    <property type="match status" value="2"/>
</dbReference>
<dbReference type="SFLD" id="SFLDS00003">
    <property type="entry name" value="Haloacid_Dehalogenase"/>
    <property type="match status" value="1"/>
</dbReference>
<keyword evidence="5" id="KW-0067">ATP-binding</keyword>
<dbReference type="SFLD" id="SFLDG00002">
    <property type="entry name" value="C1.7:_P-type_atpase_like"/>
    <property type="match status" value="1"/>
</dbReference>
<dbReference type="InterPro" id="IPR059000">
    <property type="entry name" value="ATPase_P-type_domA"/>
</dbReference>
<dbReference type="SUPFAM" id="SSF81653">
    <property type="entry name" value="Calcium ATPase, transduction domain A"/>
    <property type="match status" value="1"/>
</dbReference>
<dbReference type="Gene3D" id="1.20.1110.10">
    <property type="entry name" value="Calcium-transporting ATPase, transmembrane domain"/>
    <property type="match status" value="3"/>
</dbReference>
<evidence type="ECO:0000256" key="10">
    <source>
        <dbReference type="SAM" id="MobiDB-lite"/>
    </source>
</evidence>
<feature type="transmembrane region" description="Helical" evidence="11">
    <location>
        <begin position="1066"/>
        <end position="1084"/>
    </location>
</feature>
<feature type="region of interest" description="Disordered" evidence="10">
    <location>
        <begin position="294"/>
        <end position="333"/>
    </location>
</feature>
<dbReference type="InterPro" id="IPR023298">
    <property type="entry name" value="ATPase_P-typ_TM_dom_sf"/>
</dbReference>
<feature type="domain" description="Cation-transporting P-type ATPase C-terminal" evidence="13">
    <location>
        <begin position="978"/>
        <end position="1166"/>
    </location>
</feature>
<dbReference type="Gene3D" id="3.40.1110.10">
    <property type="entry name" value="Calcium-transporting ATPase, cytoplasmic domain N"/>
    <property type="match status" value="1"/>
</dbReference>
<protein>
    <submittedName>
        <fullName evidence="15">Plasma membrane calcium-transporting ATPase 3 (PMCA3) (Plasma membrane calcium ATPase isoform 3) (Plasma membrane calcium pump isoform 3)</fullName>
    </submittedName>
</protein>
<reference evidence="15 16" key="1">
    <citation type="submission" date="2024-02" db="EMBL/GenBank/DDBJ databases">
        <authorList>
            <person name="Chen Y."/>
            <person name="Shah S."/>
            <person name="Dougan E. K."/>
            <person name="Thang M."/>
            <person name="Chan C."/>
        </authorList>
    </citation>
    <scope>NUCLEOTIDE SEQUENCE [LARGE SCALE GENOMIC DNA]</scope>
</reference>
<dbReference type="InterPro" id="IPR008250">
    <property type="entry name" value="ATPase_P-typ_transduc_dom_A_sf"/>
</dbReference>
<dbReference type="PANTHER" id="PTHR24093:SF369">
    <property type="entry name" value="CALCIUM-TRANSPORTING ATPASE"/>
    <property type="match status" value="1"/>
</dbReference>
<feature type="domain" description="P-type ATPase A" evidence="12">
    <location>
        <begin position="179"/>
        <end position="292"/>
    </location>
</feature>
<keyword evidence="16" id="KW-1185">Reference proteome</keyword>
<dbReference type="SFLD" id="SFLDF00027">
    <property type="entry name" value="p-type_atpase"/>
    <property type="match status" value="1"/>
</dbReference>
<feature type="transmembrane region" description="Helical" evidence="11">
    <location>
        <begin position="953"/>
        <end position="975"/>
    </location>
</feature>
<evidence type="ECO:0000256" key="7">
    <source>
        <dbReference type="ARBA" id="ARBA00022967"/>
    </source>
</evidence>
<feature type="transmembrane region" description="Helical" evidence="11">
    <location>
        <begin position="1147"/>
        <end position="1172"/>
    </location>
</feature>
<feature type="compositionally biased region" description="Low complexity" evidence="10">
    <location>
        <begin position="302"/>
        <end position="313"/>
    </location>
</feature>
<dbReference type="SUPFAM" id="SSF81660">
    <property type="entry name" value="Metal cation-transporting ATPase, ATP-binding domain N"/>
    <property type="match status" value="1"/>
</dbReference>
<evidence type="ECO:0000256" key="4">
    <source>
        <dbReference type="ARBA" id="ARBA00022741"/>
    </source>
</evidence>
<feature type="transmembrane region" description="Helical" evidence="11">
    <location>
        <begin position="1104"/>
        <end position="1127"/>
    </location>
</feature>
<dbReference type="PANTHER" id="PTHR24093">
    <property type="entry name" value="CATION TRANSPORTING ATPASE"/>
    <property type="match status" value="1"/>
</dbReference>
<evidence type="ECO:0000259" key="12">
    <source>
        <dbReference type="Pfam" id="PF00122"/>
    </source>
</evidence>
<dbReference type="Proteomes" id="UP001642464">
    <property type="component" value="Unassembled WGS sequence"/>
</dbReference>
<organism evidence="15 16">
    <name type="scientific">Durusdinium trenchii</name>
    <dbReference type="NCBI Taxonomy" id="1381693"/>
    <lineage>
        <taxon>Eukaryota</taxon>
        <taxon>Sar</taxon>
        <taxon>Alveolata</taxon>
        <taxon>Dinophyceae</taxon>
        <taxon>Suessiales</taxon>
        <taxon>Symbiodiniaceae</taxon>
        <taxon>Durusdinium</taxon>
    </lineage>
</organism>
<evidence type="ECO:0000259" key="13">
    <source>
        <dbReference type="Pfam" id="PF00689"/>
    </source>
</evidence>
<feature type="domain" description="Cation-transporting P-type ATPase N-terminal" evidence="14">
    <location>
        <begin position="60"/>
        <end position="126"/>
    </location>
</feature>
<name>A0ABP0K5L8_9DINO</name>
<keyword evidence="2 11" id="KW-0812">Transmembrane</keyword>
<proteinExistence type="predicted"/>
<dbReference type="Pfam" id="PF00690">
    <property type="entry name" value="Cation_ATPase_N"/>
    <property type="match status" value="1"/>
</dbReference>
<feature type="transmembrane region" description="Helical" evidence="11">
    <location>
        <begin position="371"/>
        <end position="392"/>
    </location>
</feature>
<evidence type="ECO:0000256" key="5">
    <source>
        <dbReference type="ARBA" id="ARBA00022840"/>
    </source>
</evidence>
<dbReference type="InterPro" id="IPR018303">
    <property type="entry name" value="ATPase_P-typ_P_site"/>
</dbReference>
<evidence type="ECO:0000256" key="1">
    <source>
        <dbReference type="ARBA" id="ARBA00004127"/>
    </source>
</evidence>
<dbReference type="SUPFAM" id="SSF81665">
    <property type="entry name" value="Calcium ATPase, transmembrane domain M"/>
    <property type="match status" value="1"/>
</dbReference>
<evidence type="ECO:0000256" key="8">
    <source>
        <dbReference type="ARBA" id="ARBA00022989"/>
    </source>
</evidence>
<keyword evidence="9 11" id="KW-0472">Membrane</keyword>
<feature type="transmembrane region" description="Helical" evidence="11">
    <location>
        <begin position="1021"/>
        <end position="1046"/>
    </location>
</feature>
<evidence type="ECO:0000259" key="14">
    <source>
        <dbReference type="Pfam" id="PF00690"/>
    </source>
</evidence>
<evidence type="ECO:0000256" key="2">
    <source>
        <dbReference type="ARBA" id="ARBA00022692"/>
    </source>
</evidence>
<evidence type="ECO:0000256" key="11">
    <source>
        <dbReference type="SAM" id="Phobius"/>
    </source>
</evidence>
<comment type="subcellular location">
    <subcellularLocation>
        <location evidence="1">Endomembrane system</location>
        <topology evidence="1">Multi-pass membrane protein</topology>
    </subcellularLocation>
</comment>
<dbReference type="Gene3D" id="3.40.50.1000">
    <property type="entry name" value="HAD superfamily/HAD-like"/>
    <property type="match status" value="1"/>
</dbReference>
<dbReference type="InterPro" id="IPR036412">
    <property type="entry name" value="HAD-like_sf"/>
</dbReference>
<dbReference type="Gene3D" id="2.70.150.10">
    <property type="entry name" value="Calcium-transporting ATPase, cytoplasmic transduction domain A"/>
    <property type="match status" value="1"/>
</dbReference>
<sequence>MGRGAGEVEEERVPLVGRASENGAAGYGSFEKRGGYRLSPTELGEMVSHSQYGFLEAFGGGEGLAEALGCDDPSAGLPRGFDFDLRKERYGSNAHELPPEPSYLDLVLEGLQDTTLIMLMCSALVSLFLGLVVEHDYEHGWIEGVSILVSVTVVVNVTAATDYSKAADFRRQSIELDNQKKVNVLRAGESETIHPAELVVGDVVRLSVGDILPADGVLLNASDIKMDESALTGETELLPKGLWRAGSSRNLAGSSDRVDPFIVSGTNVMHGSGRMLVTAVGRNSMQGKILARLREQGNEGKPGPTTATAVTAPRAEEAAPGHSSRDSDQEGGANAGLCSPVIRSIKSFFTFGASDEGGDLMEKLDILAVDIGKGGMIVAVVVFSVMLGKWLWTEWVNDATCAEFLSAKTCVDGCSWDGDSCERVWRATDLATILKFFITAITILVVAVPEGLPLAVTLSLAISMRRMTRDNNQVKHMDSCETMGSATTICSDKTGTLTENKMTVMRVHQGGQTHAYLPGSGKDSVADVLEEAGVAKAYRNLLCGAIILNSASTSKVFLKNGAWVYEGNATECALLKLAVQMGDSIEALRKSYREEGSSLDWGVHSIPFSSERKRMSWVVCRKDNAKHKFRLFSKGAPAQILAACSAQTTGGAGGTPLGERPLDDALRAALDDVTDGFQRQGMRTLAVAYKDFDQVPAGGWSKAEAVDLEEDLVLLGIFGIEDPLRPSVPGAIETCRKAGIDVRMCTGDALVTAVAIARQCKILRPSDFDGRGMPKPNFAMTGAEFDERVHVKDTRKPKVMRRVYNPTTGEAEEALALPFKVDEQTKNKVLDQAAFDEIWPKLRVLARCQPEDKLTLVRGLRTSKVFLDEARCASLRRDHDIEIFPDFQVVAVTGDGTNDAPALKSADVGFAMGIVGTETAKQACDIILLDDNFTSIVQAVMWGRNVFDSISKFIQFQLTVNVVAIVMAVVGAFTYNESPLSAVQMLWVNMIMDALASLALATEPPTKELLDRAPYGKRRNVISPIMICNILGQALYQLVVLGVVLFDPEVLPLEPAVVFEPVSGSLHWSLFFNVFVILQLFNELNSRRLQTYDGLRTTWSEWNVFHGILGNEMFLGVVASTVVLQFLIVQFGGVSVNLIYGGLSLQQWMLCVSLGAFSLVWQWVINIFILLLHKGDKRAEHAEIKEKVRVHPMAPAIVNYHKRAQAKQNWELVRHGVRSGRVYSRVLGISLNDGMQVRNKIPRAKKLYHTAKISELSHESYRIVARQLSEEFNRAASSNI</sequence>
<dbReference type="Pfam" id="PF00689">
    <property type="entry name" value="Cation_ATPase_C"/>
    <property type="match status" value="1"/>
</dbReference>
<dbReference type="InterPro" id="IPR004014">
    <property type="entry name" value="ATPase_P-typ_cation-transptr_N"/>
</dbReference>
<keyword evidence="6" id="KW-0460">Magnesium</keyword>
<dbReference type="SUPFAM" id="SSF56784">
    <property type="entry name" value="HAD-like"/>
    <property type="match status" value="1"/>
</dbReference>
<dbReference type="PRINTS" id="PR00121">
    <property type="entry name" value="NAKATPASE"/>
</dbReference>
<feature type="compositionally biased region" description="Basic and acidic residues" evidence="10">
    <location>
        <begin position="314"/>
        <end position="328"/>
    </location>
</feature>
<dbReference type="InterPro" id="IPR023214">
    <property type="entry name" value="HAD_sf"/>
</dbReference>
<dbReference type="EMBL" id="CAXAMM010009808">
    <property type="protein sequence ID" value="CAK9021457.1"/>
    <property type="molecule type" value="Genomic_DNA"/>
</dbReference>
<dbReference type="InterPro" id="IPR006068">
    <property type="entry name" value="ATPase_P-typ_cation-transptr_C"/>
</dbReference>
<comment type="caution">
    <text evidence="15">The sequence shown here is derived from an EMBL/GenBank/DDBJ whole genome shotgun (WGS) entry which is preliminary data.</text>
</comment>
<evidence type="ECO:0000256" key="3">
    <source>
        <dbReference type="ARBA" id="ARBA00022723"/>
    </source>
</evidence>
<evidence type="ECO:0000313" key="15">
    <source>
        <dbReference type="EMBL" id="CAK9021457.1"/>
    </source>
</evidence>
<keyword evidence="8 11" id="KW-1133">Transmembrane helix</keyword>
<dbReference type="PRINTS" id="PR00119">
    <property type="entry name" value="CATATPASE"/>
</dbReference>
<keyword evidence="7" id="KW-1278">Translocase</keyword>
<keyword evidence="4" id="KW-0547">Nucleotide-binding</keyword>
<dbReference type="Pfam" id="PF13246">
    <property type="entry name" value="Cation_ATPase"/>
    <property type="match status" value="1"/>
</dbReference>
<evidence type="ECO:0000256" key="6">
    <source>
        <dbReference type="ARBA" id="ARBA00022842"/>
    </source>
</evidence>
<dbReference type="Pfam" id="PF00122">
    <property type="entry name" value="E1-E2_ATPase"/>
    <property type="match status" value="1"/>
</dbReference>
<dbReference type="InterPro" id="IPR044492">
    <property type="entry name" value="P_typ_ATPase_HD_dom"/>
</dbReference>
<dbReference type="PROSITE" id="PS00154">
    <property type="entry name" value="ATPASE_E1_E2"/>
    <property type="match status" value="1"/>
</dbReference>
<accession>A0ABP0K5L8</accession>
<dbReference type="InterPro" id="IPR023299">
    <property type="entry name" value="ATPase_P-typ_cyto_dom_N"/>
</dbReference>
<evidence type="ECO:0000313" key="16">
    <source>
        <dbReference type="Proteomes" id="UP001642464"/>
    </source>
</evidence>
<dbReference type="InterPro" id="IPR001757">
    <property type="entry name" value="P_typ_ATPase"/>
</dbReference>
<evidence type="ECO:0000256" key="9">
    <source>
        <dbReference type="ARBA" id="ARBA00023136"/>
    </source>
</evidence>
<keyword evidence="3" id="KW-0479">Metal-binding</keyword>
<gene>
    <name evidence="15" type="ORF">SCF082_LOCUS15358</name>
</gene>
<feature type="transmembrane region" description="Helical" evidence="11">
    <location>
        <begin position="436"/>
        <end position="462"/>
    </location>
</feature>